<dbReference type="PANTHER" id="PTHR11358">
    <property type="entry name" value="ARGINASE/AGMATINASE"/>
    <property type="match status" value="1"/>
</dbReference>
<dbReference type="PANTHER" id="PTHR11358:SF26">
    <property type="entry name" value="GUANIDINO ACID HYDROLASE, MITOCHONDRIAL"/>
    <property type="match status" value="1"/>
</dbReference>
<evidence type="ECO:0000313" key="6">
    <source>
        <dbReference type="Proteomes" id="UP001589813"/>
    </source>
</evidence>
<dbReference type="InterPro" id="IPR023696">
    <property type="entry name" value="Ureohydrolase_dom_sf"/>
</dbReference>
<dbReference type="PROSITE" id="PS51409">
    <property type="entry name" value="ARGINASE_2"/>
    <property type="match status" value="1"/>
</dbReference>
<sequence>MSYCADSLWVLSKAIEINASADGKYALQHRLNGRRFELDQRSADYARLFSQQTRLLDGQQQSNLATDTVMTVHQYLVNNGILLPVDADLDTRQLLSFSAPTVPLFGASRCLNFNQHHAGQLCLFGAPFAASFPATLGCRQASSSLRQYAQKIGINLHTSPVRQLANLCQVPPDYSFRTLQARVDAGLLDCGDLQISPFESAALAQQKIALTWRSCLAKGLVPVMLGGDHSVTYPALQAVSTQHPAFYVLHLDAHSDTYWSGTDQIYGDAVPPHHANFMALALRDFPQIRQVVQVGLRGLANFNLPESPRQHVIWANDLQIGPAVFPDPTLPIYITLDLDVLDPIWLPGTGEALPGGLSLTQLALLLRDLSRHRRVIGLDMVELNPTLDDSGRSVKTALEALLLLMNSGE</sequence>
<evidence type="ECO:0000256" key="3">
    <source>
        <dbReference type="ARBA" id="ARBA00022801"/>
    </source>
</evidence>
<name>A0ABV6BGH7_9GAMM</name>
<dbReference type="EMBL" id="JBHLXP010000003">
    <property type="protein sequence ID" value="MFC0049494.1"/>
    <property type="molecule type" value="Genomic_DNA"/>
</dbReference>
<accession>A0ABV6BGH7</accession>
<protein>
    <submittedName>
        <fullName evidence="5">Arginase family protein</fullName>
    </submittedName>
</protein>
<reference evidence="5 6" key="1">
    <citation type="submission" date="2024-09" db="EMBL/GenBank/DDBJ databases">
        <authorList>
            <person name="Sun Q."/>
            <person name="Mori K."/>
        </authorList>
    </citation>
    <scope>NUCLEOTIDE SEQUENCE [LARGE SCALE GENOMIC DNA]</scope>
    <source>
        <strain evidence="5 6">KCTC 23315</strain>
    </source>
</reference>
<keyword evidence="6" id="KW-1185">Reference proteome</keyword>
<dbReference type="RefSeq" id="WP_377245438.1">
    <property type="nucleotide sequence ID" value="NZ_JBHLXP010000003.1"/>
</dbReference>
<dbReference type="Proteomes" id="UP001589813">
    <property type="component" value="Unassembled WGS sequence"/>
</dbReference>
<evidence type="ECO:0000256" key="1">
    <source>
        <dbReference type="ARBA" id="ARBA00009227"/>
    </source>
</evidence>
<dbReference type="Gene3D" id="3.40.800.10">
    <property type="entry name" value="Ureohydrolase domain"/>
    <property type="match status" value="1"/>
</dbReference>
<proteinExistence type="inferred from homology"/>
<evidence type="ECO:0000256" key="2">
    <source>
        <dbReference type="ARBA" id="ARBA00022723"/>
    </source>
</evidence>
<comment type="caution">
    <text evidence="5">The sequence shown here is derived from an EMBL/GenBank/DDBJ whole genome shotgun (WGS) entry which is preliminary data.</text>
</comment>
<dbReference type="SUPFAM" id="SSF52768">
    <property type="entry name" value="Arginase/deacetylase"/>
    <property type="match status" value="1"/>
</dbReference>
<dbReference type="PROSITE" id="PS01053">
    <property type="entry name" value="ARGINASE_1"/>
    <property type="match status" value="1"/>
</dbReference>
<evidence type="ECO:0000313" key="5">
    <source>
        <dbReference type="EMBL" id="MFC0049494.1"/>
    </source>
</evidence>
<keyword evidence="2" id="KW-0479">Metal-binding</keyword>
<evidence type="ECO:0000256" key="4">
    <source>
        <dbReference type="RuleBase" id="RU003684"/>
    </source>
</evidence>
<dbReference type="InterPro" id="IPR006035">
    <property type="entry name" value="Ureohydrolase"/>
</dbReference>
<keyword evidence="3 4" id="KW-0378">Hydrolase</keyword>
<dbReference type="Pfam" id="PF00491">
    <property type="entry name" value="Arginase"/>
    <property type="match status" value="1"/>
</dbReference>
<gene>
    <name evidence="5" type="ORF">ACFFJP_14455</name>
</gene>
<organism evidence="5 6">
    <name type="scientific">Rheinheimera tilapiae</name>
    <dbReference type="NCBI Taxonomy" id="875043"/>
    <lineage>
        <taxon>Bacteria</taxon>
        <taxon>Pseudomonadati</taxon>
        <taxon>Pseudomonadota</taxon>
        <taxon>Gammaproteobacteria</taxon>
        <taxon>Chromatiales</taxon>
        <taxon>Chromatiaceae</taxon>
        <taxon>Rheinheimera</taxon>
    </lineage>
</organism>
<comment type="similarity">
    <text evidence="1">Belongs to the arginase family. Agmatinase subfamily.</text>
</comment>
<dbReference type="InterPro" id="IPR020855">
    <property type="entry name" value="Ureohydrolase_Mn_BS"/>
</dbReference>